<evidence type="ECO:0000259" key="3">
    <source>
        <dbReference type="Pfam" id="PF07261"/>
    </source>
</evidence>
<feature type="domain" description="Replicative helicase loading/DNA remodeling protein DnaB N-terminal winged helix" evidence="4">
    <location>
        <begin position="6"/>
        <end position="192"/>
    </location>
</feature>
<proteinExistence type="inferred from homology"/>
<evidence type="ECO:0000256" key="2">
    <source>
        <dbReference type="SAM" id="MobiDB-lite"/>
    </source>
</evidence>
<evidence type="ECO:0000256" key="1">
    <source>
        <dbReference type="ARBA" id="ARBA00093462"/>
    </source>
</evidence>
<evidence type="ECO:0000313" key="5">
    <source>
        <dbReference type="EMBL" id="MSS58844.1"/>
    </source>
</evidence>
<protein>
    <recommendedName>
        <fullName evidence="7">DnaD domain-containing protein</fullName>
    </recommendedName>
</protein>
<evidence type="ECO:0000259" key="4">
    <source>
        <dbReference type="Pfam" id="PF25888"/>
    </source>
</evidence>
<dbReference type="Proteomes" id="UP000461880">
    <property type="component" value="Unassembled WGS sequence"/>
</dbReference>
<keyword evidence="6" id="KW-1185">Reference proteome</keyword>
<evidence type="ECO:0008006" key="7">
    <source>
        <dbReference type="Google" id="ProtNLM"/>
    </source>
</evidence>
<feature type="region of interest" description="Disordered" evidence="2">
    <location>
        <begin position="365"/>
        <end position="393"/>
    </location>
</feature>
<dbReference type="InterPro" id="IPR006343">
    <property type="entry name" value="DnaB/C_C"/>
</dbReference>
<evidence type="ECO:0000313" key="6">
    <source>
        <dbReference type="Proteomes" id="UP000461880"/>
    </source>
</evidence>
<dbReference type="InterPro" id="IPR058660">
    <property type="entry name" value="WHD_DnaB"/>
</dbReference>
<dbReference type="EMBL" id="VUMN01000017">
    <property type="protein sequence ID" value="MSS58844.1"/>
    <property type="molecule type" value="Genomic_DNA"/>
</dbReference>
<accession>A0A7X2NSP5</accession>
<name>A0A7X2NSP5_9FIRM</name>
<reference evidence="5 6" key="1">
    <citation type="submission" date="2019-08" db="EMBL/GenBank/DDBJ databases">
        <title>In-depth cultivation of the pig gut microbiome towards novel bacterial diversity and tailored functional studies.</title>
        <authorList>
            <person name="Wylensek D."/>
            <person name="Hitch T.C.A."/>
            <person name="Clavel T."/>
        </authorList>
    </citation>
    <scope>NUCLEOTIDE SEQUENCE [LARGE SCALE GENOMIC DNA]</scope>
    <source>
        <strain evidence="5 6">Oil+RF-744-GAM-WT-6</strain>
    </source>
</reference>
<comment type="caution">
    <text evidence="5">The sequence shown here is derived from an EMBL/GenBank/DDBJ whole genome shotgun (WGS) entry which is preliminary data.</text>
</comment>
<dbReference type="AlphaFoldDB" id="A0A7X2NSP5"/>
<sequence length="393" mass="44823">MELDPKDTYRTEGTEFLSEDGISSLVSLYQPIVGMDAVMLYLTLHSEGRRQKTLEPHSRLTAILNRSIDEIERARIHLEEMMLVRSYVLKGDSKNSYLYHLNAPLSPSLFLENREFYARLVQALGRKNAELSAGKFMTGTNLKGYEDITRKISHSVLRDYDNEVTFQQVKPRYRFSGEDVSISFDYQSFLEKATNLIFPVELRTQENMKLIGQLASIYGISPDQMLICVSRACNLSTMTFDEEKLKLYCARAKTEVRKVKDPYELPPVSFLQSKQNGAQVTLGDKKILEHLSLDMHFSSEVINILVEYVLNTSGNRLVPSFVDSVASQWARDGVNDRKTALAETKKMNGYKSGRTPHRNVLPAYYQKPDSASEQKISEEEARSVEAQLQRMGK</sequence>
<organism evidence="5 6">
    <name type="scientific">Stecheria intestinalis</name>
    <dbReference type="NCBI Taxonomy" id="2606630"/>
    <lineage>
        <taxon>Bacteria</taxon>
        <taxon>Bacillati</taxon>
        <taxon>Bacillota</taxon>
        <taxon>Erysipelotrichia</taxon>
        <taxon>Erysipelotrichales</taxon>
        <taxon>Erysipelotrichaceae</taxon>
        <taxon>Stecheria</taxon>
    </lineage>
</organism>
<feature type="domain" description="DnaB/C C-terminal" evidence="3">
    <location>
        <begin position="277"/>
        <end position="339"/>
    </location>
</feature>
<feature type="compositionally biased region" description="Basic and acidic residues" evidence="2">
    <location>
        <begin position="370"/>
        <end position="383"/>
    </location>
</feature>
<dbReference type="Pfam" id="PF25888">
    <property type="entry name" value="WHD_DnaB"/>
    <property type="match status" value="1"/>
</dbReference>
<dbReference type="Pfam" id="PF07261">
    <property type="entry name" value="DnaB_2"/>
    <property type="match status" value="1"/>
</dbReference>
<dbReference type="RefSeq" id="WP_105303999.1">
    <property type="nucleotide sequence ID" value="NZ_JAQXPC010000050.1"/>
</dbReference>
<gene>
    <name evidence="5" type="ORF">FYJ51_07970</name>
</gene>
<comment type="similarity">
    <text evidence="1">Belongs to the DnaB/DnaD family.</text>
</comment>